<dbReference type="GO" id="GO:0009252">
    <property type="term" value="P:peptidoglycan biosynthetic process"/>
    <property type="evidence" value="ECO:0007669"/>
    <property type="project" value="TreeGrafter"/>
</dbReference>
<gene>
    <name evidence="11" type="ORF">UFOPK2958_01181</name>
</gene>
<dbReference type="Gene3D" id="3.40.120.10">
    <property type="entry name" value="Alpha-D-Glucose-1,6-Bisphosphate, subunit A, domain 3"/>
    <property type="match status" value="3"/>
</dbReference>
<reference evidence="11" key="1">
    <citation type="submission" date="2020-05" db="EMBL/GenBank/DDBJ databases">
        <authorList>
            <person name="Chiriac C."/>
            <person name="Salcher M."/>
            <person name="Ghai R."/>
            <person name="Kavagutti S V."/>
        </authorList>
    </citation>
    <scope>NUCLEOTIDE SEQUENCE</scope>
</reference>
<feature type="domain" description="Alpha-D-phosphohexomutase alpha/beta/alpha" evidence="10">
    <location>
        <begin position="247"/>
        <end position="356"/>
    </location>
</feature>
<dbReference type="InterPro" id="IPR016055">
    <property type="entry name" value="A-D-PHexomutase_a/b/a-I/II/III"/>
</dbReference>
<dbReference type="AlphaFoldDB" id="A0A6J6X4F8"/>
<dbReference type="GO" id="GO:0005829">
    <property type="term" value="C:cytosol"/>
    <property type="evidence" value="ECO:0007669"/>
    <property type="project" value="TreeGrafter"/>
</dbReference>
<dbReference type="GO" id="GO:0000287">
    <property type="term" value="F:magnesium ion binding"/>
    <property type="evidence" value="ECO:0007669"/>
    <property type="project" value="InterPro"/>
</dbReference>
<dbReference type="PANTHER" id="PTHR42946">
    <property type="entry name" value="PHOSPHOHEXOSE MUTASE"/>
    <property type="match status" value="1"/>
</dbReference>
<evidence type="ECO:0000256" key="5">
    <source>
        <dbReference type="ARBA" id="ARBA00022842"/>
    </source>
</evidence>
<keyword evidence="6" id="KW-0413">Isomerase</keyword>
<dbReference type="InterPro" id="IPR005841">
    <property type="entry name" value="Alpha-D-phosphohexomutase_SF"/>
</dbReference>
<name>A0A6J6X4F8_9ZZZZ</name>
<keyword evidence="5" id="KW-0460">Magnesium</keyword>
<dbReference type="GO" id="GO:0004615">
    <property type="term" value="F:phosphomannomutase activity"/>
    <property type="evidence" value="ECO:0007669"/>
    <property type="project" value="TreeGrafter"/>
</dbReference>
<dbReference type="InterPro" id="IPR016066">
    <property type="entry name" value="A-D-PHexomutase_CS"/>
</dbReference>
<feature type="domain" description="Alpha-D-phosphohexomutase alpha/beta/alpha" evidence="9">
    <location>
        <begin position="148"/>
        <end position="243"/>
    </location>
</feature>
<dbReference type="GO" id="GO:0008966">
    <property type="term" value="F:phosphoglucosamine mutase activity"/>
    <property type="evidence" value="ECO:0007669"/>
    <property type="project" value="TreeGrafter"/>
</dbReference>
<dbReference type="Pfam" id="PF02878">
    <property type="entry name" value="PGM_PMM_I"/>
    <property type="match status" value="1"/>
</dbReference>
<keyword evidence="3" id="KW-0597">Phosphoprotein</keyword>
<evidence type="ECO:0000259" key="8">
    <source>
        <dbReference type="Pfam" id="PF02878"/>
    </source>
</evidence>
<evidence type="ECO:0000256" key="4">
    <source>
        <dbReference type="ARBA" id="ARBA00022723"/>
    </source>
</evidence>
<protein>
    <submittedName>
        <fullName evidence="11">Unannotated protein</fullName>
    </submittedName>
</protein>
<dbReference type="GO" id="GO:0006048">
    <property type="term" value="P:UDP-N-acetylglucosamine biosynthetic process"/>
    <property type="evidence" value="ECO:0007669"/>
    <property type="project" value="TreeGrafter"/>
</dbReference>
<evidence type="ECO:0000256" key="6">
    <source>
        <dbReference type="ARBA" id="ARBA00023235"/>
    </source>
</evidence>
<accession>A0A6J6X4F8</accession>
<evidence type="ECO:0000259" key="7">
    <source>
        <dbReference type="Pfam" id="PF00408"/>
    </source>
</evidence>
<dbReference type="SUPFAM" id="SSF55957">
    <property type="entry name" value="Phosphoglucomutase, C-terminal domain"/>
    <property type="match status" value="1"/>
</dbReference>
<dbReference type="PRINTS" id="PR00509">
    <property type="entry name" value="PGMPMM"/>
</dbReference>
<dbReference type="GO" id="GO:0005975">
    <property type="term" value="P:carbohydrate metabolic process"/>
    <property type="evidence" value="ECO:0007669"/>
    <property type="project" value="InterPro"/>
</dbReference>
<evidence type="ECO:0000259" key="10">
    <source>
        <dbReference type="Pfam" id="PF02880"/>
    </source>
</evidence>
<evidence type="ECO:0000256" key="2">
    <source>
        <dbReference type="ARBA" id="ARBA00010231"/>
    </source>
</evidence>
<evidence type="ECO:0000256" key="1">
    <source>
        <dbReference type="ARBA" id="ARBA00001946"/>
    </source>
</evidence>
<feature type="domain" description="Alpha-D-phosphohexomutase C-terminal" evidence="7">
    <location>
        <begin position="378"/>
        <end position="424"/>
    </location>
</feature>
<keyword evidence="4" id="KW-0479">Metal-binding</keyword>
<dbReference type="InterPro" id="IPR005843">
    <property type="entry name" value="A-D-PHexomutase_C"/>
</dbReference>
<dbReference type="Gene3D" id="3.30.310.50">
    <property type="entry name" value="Alpha-D-phosphohexomutase, C-terminal domain"/>
    <property type="match status" value="1"/>
</dbReference>
<dbReference type="FunFam" id="3.40.120.10:FF:000003">
    <property type="entry name" value="Phosphoglucosamine mutase"/>
    <property type="match status" value="1"/>
</dbReference>
<dbReference type="InterPro" id="IPR005845">
    <property type="entry name" value="A-D-PHexomutase_a/b/a-II"/>
</dbReference>
<dbReference type="InterPro" id="IPR036900">
    <property type="entry name" value="A-D-PHexomutase_C_sf"/>
</dbReference>
<comment type="cofactor">
    <cofactor evidence="1">
        <name>Mg(2+)</name>
        <dbReference type="ChEBI" id="CHEBI:18420"/>
    </cofactor>
</comment>
<evidence type="ECO:0000313" key="11">
    <source>
        <dbReference type="EMBL" id="CAB4790865.1"/>
    </source>
</evidence>
<dbReference type="InterPro" id="IPR005844">
    <property type="entry name" value="A-D-PHexomutase_a/b/a-I"/>
</dbReference>
<comment type="similarity">
    <text evidence="2">Belongs to the phosphohexose mutase family.</text>
</comment>
<sequence length="429" mass="45299">MSVQFGTDGIRGVAGTDITVELAYRLGRAVAAVFGLTTVVGYDTRESSSSLAAAVLQGLTDGGVTPLNLGVITTPGVAVLAEHVDGVGVVISASHNPFSDNGLKVFGRGGTKLDHDTEAAVQLALSNAPSSSGPYGEFAVDESARTVYLNRLRASRSATSLEGLHIVLDCANGAASPLARELFTSLGATVDVIHDTPDGRNINTNCGSTHPEDLQAAVVRLGADFGLAFDGDADRLVAVDERGIRRDGDDLMVLFALDLHARHEVETLVITSMSNLGLRQALQSAGIALLETDVGDRNVLIALEEHNLPFGGEQSGHLIFRQELSTGDGMLSGLHVAELVKRAGPLGTLCDQSWQRAPQFLLNIPRESYDERAVVGAIERVCTERGVSSEELRIVIRPSGTEPVVRVMVESTNGDLVATLEATLRSEFL</sequence>
<evidence type="ECO:0000259" key="9">
    <source>
        <dbReference type="Pfam" id="PF02879"/>
    </source>
</evidence>
<proteinExistence type="inferred from homology"/>
<organism evidence="11">
    <name type="scientific">freshwater metagenome</name>
    <dbReference type="NCBI Taxonomy" id="449393"/>
    <lineage>
        <taxon>unclassified sequences</taxon>
        <taxon>metagenomes</taxon>
        <taxon>ecological metagenomes</taxon>
    </lineage>
</organism>
<dbReference type="PROSITE" id="PS00710">
    <property type="entry name" value="PGM_PMM"/>
    <property type="match status" value="1"/>
</dbReference>
<dbReference type="InterPro" id="IPR005846">
    <property type="entry name" value="A-D-PHexomutase_a/b/a-III"/>
</dbReference>
<dbReference type="Pfam" id="PF00408">
    <property type="entry name" value="PGM_PMM_IV"/>
    <property type="match status" value="1"/>
</dbReference>
<dbReference type="EMBL" id="CAFAAB010000151">
    <property type="protein sequence ID" value="CAB4790865.1"/>
    <property type="molecule type" value="Genomic_DNA"/>
</dbReference>
<dbReference type="InterPro" id="IPR050060">
    <property type="entry name" value="Phosphoglucosamine_mutase"/>
</dbReference>
<evidence type="ECO:0000256" key="3">
    <source>
        <dbReference type="ARBA" id="ARBA00022553"/>
    </source>
</evidence>
<dbReference type="Pfam" id="PF02880">
    <property type="entry name" value="PGM_PMM_III"/>
    <property type="match status" value="1"/>
</dbReference>
<feature type="domain" description="Alpha-D-phosphohexomutase alpha/beta/alpha" evidence="8">
    <location>
        <begin position="4"/>
        <end position="122"/>
    </location>
</feature>
<dbReference type="SUPFAM" id="SSF53738">
    <property type="entry name" value="Phosphoglucomutase, first 3 domains"/>
    <property type="match status" value="3"/>
</dbReference>
<dbReference type="Pfam" id="PF02879">
    <property type="entry name" value="PGM_PMM_II"/>
    <property type="match status" value="1"/>
</dbReference>
<dbReference type="PANTHER" id="PTHR42946:SF1">
    <property type="entry name" value="PHOSPHOGLUCOMUTASE (ALPHA-D-GLUCOSE-1,6-BISPHOSPHATE-DEPENDENT)"/>
    <property type="match status" value="1"/>
</dbReference>